<feature type="region of interest" description="Disordered" evidence="1">
    <location>
        <begin position="54"/>
        <end position="74"/>
    </location>
</feature>
<accession>A0A1V9HJD4</accession>
<evidence type="ECO:0000313" key="2">
    <source>
        <dbReference type="EMBL" id="OQP82990.1"/>
    </source>
</evidence>
<dbReference type="AlphaFoldDB" id="A0A1V9HJD4"/>
<sequence length="74" mass="8910">MCRPAHVIRREKRDAADDLINTTGAAWRMRKVPAHFARVARRWCRQLVHRHCVRQRTRKTDEPHARRSTSIREK</sequence>
<dbReference type="EMBL" id="JPUO02000050">
    <property type="protein sequence ID" value="OQP82990.1"/>
    <property type="molecule type" value="Genomic_DNA"/>
</dbReference>
<dbReference type="Proteomes" id="UP000050343">
    <property type="component" value="Unassembled WGS sequence"/>
</dbReference>
<protein>
    <submittedName>
        <fullName evidence="2">Uncharacterized protein</fullName>
    </submittedName>
</protein>
<evidence type="ECO:0000313" key="3">
    <source>
        <dbReference type="Proteomes" id="UP000050343"/>
    </source>
</evidence>
<reference evidence="2 3" key="2">
    <citation type="journal article" date="2017" name="Plant Pathol.">
        <title>Pathogenicity and virulence gene content of Xanthomonas strains infecting Araceae, formerly known as Xanthomonas axonopodis pv. dieffenbachiae.</title>
        <authorList>
            <person name="Constantin E.C."/>
            <person name="Haegeman A."/>
            <person name="Van Vaerenbergh J."/>
            <person name="Baeyen S."/>
            <person name="Van Malderghem C."/>
            <person name="Maes M."/>
            <person name="Cottyn B."/>
        </authorList>
    </citation>
    <scope>NUCLEOTIDE SEQUENCE [LARGE SCALE GENOMIC DNA]</scope>
    <source>
        <strain evidence="3">LMG9055</strain>
    </source>
</reference>
<proteinExistence type="predicted"/>
<name>A0A1V9HJD4_9XANT</name>
<organism evidence="2 3">
    <name type="scientific">Xanthomonas phaseoli pv. syngonii LMG 9055</name>
    <dbReference type="NCBI Taxonomy" id="1437878"/>
    <lineage>
        <taxon>Bacteria</taxon>
        <taxon>Pseudomonadati</taxon>
        <taxon>Pseudomonadota</taxon>
        <taxon>Gammaproteobacteria</taxon>
        <taxon>Lysobacterales</taxon>
        <taxon>Lysobacteraceae</taxon>
        <taxon>Xanthomonas</taxon>
    </lineage>
</organism>
<comment type="caution">
    <text evidence="2">The sequence shown here is derived from an EMBL/GenBank/DDBJ whole genome shotgun (WGS) entry which is preliminary data.</text>
</comment>
<feature type="compositionally biased region" description="Basic and acidic residues" evidence="1">
    <location>
        <begin position="58"/>
        <end position="74"/>
    </location>
</feature>
<gene>
    <name evidence="2" type="ORF">IA54_019885</name>
</gene>
<evidence type="ECO:0000256" key="1">
    <source>
        <dbReference type="SAM" id="MobiDB-lite"/>
    </source>
</evidence>
<reference evidence="2 3" key="1">
    <citation type="journal article" date="2016" name="Plant Pathol.">
        <title>Genetic characterization of strains named as Xanthomonas axonopodis pv. dieffenbachiae leads to a taxonomic revision of the X. axonopodis species complex.</title>
        <authorList>
            <person name="Constantin E.C."/>
            <person name="Cleenwerck I."/>
            <person name="Maes M."/>
            <person name="Baeyen S."/>
            <person name="Van Malderghem C."/>
            <person name="De Vos P."/>
            <person name="Cottyn B."/>
        </authorList>
    </citation>
    <scope>NUCLEOTIDE SEQUENCE [LARGE SCALE GENOMIC DNA]</scope>
    <source>
        <strain evidence="3">LMG9055</strain>
    </source>
</reference>